<dbReference type="InterPro" id="IPR046200">
    <property type="entry name" value="DUF6233"/>
</dbReference>
<dbReference type="EMBL" id="JBICYV010000026">
    <property type="protein sequence ID" value="MFG3016185.1"/>
    <property type="molecule type" value="Genomic_DNA"/>
</dbReference>
<accession>A0ABW7BG61</accession>
<dbReference type="Pfam" id="PF19746">
    <property type="entry name" value="DUF6233"/>
    <property type="match status" value="1"/>
</dbReference>
<protein>
    <submittedName>
        <fullName evidence="2">DUF6233 domain-containing protein</fullName>
    </submittedName>
</protein>
<evidence type="ECO:0000313" key="2">
    <source>
        <dbReference type="EMBL" id="MFG3016185.1"/>
    </source>
</evidence>
<comment type="caution">
    <text evidence="2">The sequence shown here is derived from an EMBL/GenBank/DDBJ whole genome shotgun (WGS) entry which is preliminary data.</text>
</comment>
<evidence type="ECO:0000256" key="1">
    <source>
        <dbReference type="SAM" id="MobiDB-lite"/>
    </source>
</evidence>
<gene>
    <name evidence="2" type="ORF">ACGFZB_38220</name>
</gene>
<name>A0ABW7BG61_9ACTN</name>
<reference evidence="2 3" key="1">
    <citation type="submission" date="2024-10" db="EMBL/GenBank/DDBJ databases">
        <title>The Natural Products Discovery Center: Release of the First 8490 Sequenced Strains for Exploring Actinobacteria Biosynthetic Diversity.</title>
        <authorList>
            <person name="Kalkreuter E."/>
            <person name="Kautsar S.A."/>
            <person name="Yang D."/>
            <person name="Bader C.D."/>
            <person name="Teijaro C.N."/>
            <person name="Fluegel L."/>
            <person name="Davis C.M."/>
            <person name="Simpson J.R."/>
            <person name="Lauterbach L."/>
            <person name="Steele A.D."/>
            <person name="Gui C."/>
            <person name="Meng S."/>
            <person name="Li G."/>
            <person name="Viehrig K."/>
            <person name="Ye F."/>
            <person name="Su P."/>
            <person name="Kiefer A.F."/>
            <person name="Nichols A."/>
            <person name="Cepeda A.J."/>
            <person name="Yan W."/>
            <person name="Fan B."/>
            <person name="Jiang Y."/>
            <person name="Adhikari A."/>
            <person name="Zheng C.-J."/>
            <person name="Schuster L."/>
            <person name="Cowan T.M."/>
            <person name="Smanski M.J."/>
            <person name="Chevrette M.G."/>
            <person name="De Carvalho L.P.S."/>
            <person name="Shen B."/>
        </authorList>
    </citation>
    <scope>NUCLEOTIDE SEQUENCE [LARGE SCALE GENOMIC DNA]</scope>
    <source>
        <strain evidence="2 3">NPDC048320</strain>
    </source>
</reference>
<dbReference type="RefSeq" id="WP_392824682.1">
    <property type="nucleotide sequence ID" value="NZ_JBICYV010000026.1"/>
</dbReference>
<feature type="region of interest" description="Disordered" evidence="1">
    <location>
        <begin position="1"/>
        <end position="20"/>
    </location>
</feature>
<sequence length="67" mass="7173">MAGPAGLADPVRPQPHQCGRGAHRRLLATAKSGRCRPATRQQALDALRQQVPPCIHCRPDTALGILD</sequence>
<dbReference type="Proteomes" id="UP001604267">
    <property type="component" value="Unassembled WGS sequence"/>
</dbReference>
<keyword evidence="3" id="KW-1185">Reference proteome</keyword>
<organism evidence="2 3">
    <name type="scientific">Streptomyces cinerochromogenes</name>
    <dbReference type="NCBI Taxonomy" id="66422"/>
    <lineage>
        <taxon>Bacteria</taxon>
        <taxon>Bacillati</taxon>
        <taxon>Actinomycetota</taxon>
        <taxon>Actinomycetes</taxon>
        <taxon>Kitasatosporales</taxon>
        <taxon>Streptomycetaceae</taxon>
        <taxon>Streptomyces</taxon>
    </lineage>
</organism>
<evidence type="ECO:0000313" key="3">
    <source>
        <dbReference type="Proteomes" id="UP001604267"/>
    </source>
</evidence>
<proteinExistence type="predicted"/>